<dbReference type="EMBL" id="CP060202">
    <property type="protein sequence ID" value="QNH61245.1"/>
    <property type="molecule type" value="Genomic_DNA"/>
</dbReference>
<evidence type="ECO:0000313" key="2">
    <source>
        <dbReference type="EMBL" id="QNH61245.1"/>
    </source>
</evidence>
<dbReference type="RefSeq" id="WP_185887175.1">
    <property type="nucleotide sequence ID" value="NZ_CP060202.1"/>
</dbReference>
<feature type="transmembrane region" description="Helical" evidence="1">
    <location>
        <begin position="38"/>
        <end position="60"/>
    </location>
</feature>
<accession>A0A7G7W4F2</accession>
<keyword evidence="1" id="KW-0472">Membrane</keyword>
<evidence type="ECO:0000313" key="3">
    <source>
        <dbReference type="Proteomes" id="UP000515489"/>
    </source>
</evidence>
<feature type="transmembrane region" description="Helical" evidence="1">
    <location>
        <begin position="6"/>
        <end position="26"/>
    </location>
</feature>
<gene>
    <name evidence="2" type="ORF">H4317_13860</name>
</gene>
<evidence type="ECO:0008006" key="4">
    <source>
        <dbReference type="Google" id="ProtNLM"/>
    </source>
</evidence>
<protein>
    <recommendedName>
        <fullName evidence="4">Outer membrane protein assembly factor BamE</fullName>
    </recommendedName>
</protein>
<organism evidence="2 3">
    <name type="scientific">Hymenobacter sediminicola</name>
    <dbReference type="NCBI Taxonomy" id="2761579"/>
    <lineage>
        <taxon>Bacteria</taxon>
        <taxon>Pseudomonadati</taxon>
        <taxon>Bacteroidota</taxon>
        <taxon>Cytophagia</taxon>
        <taxon>Cytophagales</taxon>
        <taxon>Hymenobacteraceae</taxon>
        <taxon>Hymenobacter</taxon>
    </lineage>
</organism>
<keyword evidence="1" id="KW-0812">Transmembrane</keyword>
<dbReference type="Proteomes" id="UP000515489">
    <property type="component" value="Chromosome"/>
</dbReference>
<keyword evidence="1" id="KW-1133">Transmembrane helix</keyword>
<sequence>MDIIVFLVFATLVLSVFSFFAWRWLISKIASKGVHKNAFSVFMVICTAPVTFFFVMYLYLLSSVFYGKYDFDSNEWLKNPEKRYEMTTNMIESKVLIGKSKEEVSRLLGNERRLEWTKDGLDCWQYYIGDKPTFGMDLDPDAIDVYFKNGKAVRVYEHET</sequence>
<dbReference type="AlphaFoldDB" id="A0A7G7W4F2"/>
<keyword evidence="3" id="KW-1185">Reference proteome</keyword>
<evidence type="ECO:0000256" key="1">
    <source>
        <dbReference type="SAM" id="Phobius"/>
    </source>
</evidence>
<dbReference type="KEGG" id="hsk:H4317_13860"/>
<name>A0A7G7W4F2_9BACT</name>
<reference evidence="2 3" key="1">
    <citation type="submission" date="2020-08" db="EMBL/GenBank/DDBJ databases">
        <title>Hymenobacter sp. S2-20-2 genome sequencing.</title>
        <authorList>
            <person name="Jin L."/>
        </authorList>
    </citation>
    <scope>NUCLEOTIDE SEQUENCE [LARGE SCALE GENOMIC DNA]</scope>
    <source>
        <strain evidence="2 3">S2-20-2</strain>
    </source>
</reference>
<proteinExistence type="predicted"/>